<dbReference type="AlphaFoldDB" id="A0A6C2YH72"/>
<evidence type="ECO:0000313" key="2">
    <source>
        <dbReference type="Proteomes" id="UP000464378"/>
    </source>
</evidence>
<evidence type="ECO:0000313" key="1">
    <source>
        <dbReference type="EMBL" id="VIP00704.1"/>
    </source>
</evidence>
<dbReference type="EMBL" id="LR586016">
    <property type="protein sequence ID" value="VIP00704.1"/>
    <property type="molecule type" value="Genomic_DNA"/>
</dbReference>
<dbReference type="InParanoid" id="A0A6C2YH72"/>
<sequence length="257" mass="28815">MAIPKKAILSARPQLRADSSTYGSWNRFLKSLDLDTQPDRDAPILHRALCRLANHPQDIHHVLTILDVIRRAVPLVQSALRWESPIAGGNPDSPTETDRARGGQWRLTMLYAGVELLIRGVLNLEQGYLRSDLLRQLTNQLRLPPCPLVAPPKLTPKLDERWMTIASEGGDPPLFQFLKLNDTGVRLFRAWLVEKQPITNWVDLVQLAATIRHLTAHGALSASKVIQMKLDDTIEQLIDGLACVVEAVLMRIMEPDV</sequence>
<keyword evidence="2" id="KW-1185">Reference proteome</keyword>
<dbReference type="KEGG" id="tim:GMBLW1_32560"/>
<name>A0A6C2YH72_9BACT</name>
<gene>
    <name evidence="1" type="ORF">GMBLW1_32560</name>
</gene>
<accession>A0A6C2YH72</accession>
<dbReference type="RefSeq" id="WP_162655895.1">
    <property type="nucleotide sequence ID" value="NZ_LR593887.1"/>
</dbReference>
<dbReference type="Proteomes" id="UP000464378">
    <property type="component" value="Chromosome"/>
</dbReference>
<organism evidence="1">
    <name type="scientific">Tuwongella immobilis</name>
    <dbReference type="NCBI Taxonomy" id="692036"/>
    <lineage>
        <taxon>Bacteria</taxon>
        <taxon>Pseudomonadati</taxon>
        <taxon>Planctomycetota</taxon>
        <taxon>Planctomycetia</taxon>
        <taxon>Gemmatales</taxon>
        <taxon>Gemmataceae</taxon>
        <taxon>Tuwongella</taxon>
    </lineage>
</organism>
<reference evidence="1" key="1">
    <citation type="submission" date="2019-04" db="EMBL/GenBank/DDBJ databases">
        <authorList>
            <consortium name="Science for Life Laboratories"/>
        </authorList>
    </citation>
    <scope>NUCLEOTIDE SEQUENCE</scope>
    <source>
        <strain evidence="1">MBLW1</strain>
    </source>
</reference>
<proteinExistence type="predicted"/>
<dbReference type="EMBL" id="LR593887">
    <property type="protein sequence ID" value="VTR96826.1"/>
    <property type="molecule type" value="Genomic_DNA"/>
</dbReference>
<protein>
    <submittedName>
        <fullName evidence="1">Uncharacterized protein</fullName>
    </submittedName>
</protein>